<evidence type="ECO:0000256" key="2">
    <source>
        <dbReference type="SAM" id="Phobius"/>
    </source>
</evidence>
<evidence type="ECO:0000256" key="1">
    <source>
        <dbReference type="SAM" id="MobiDB-lite"/>
    </source>
</evidence>
<sequence>MHNNAIMTDDAYKASFVKAFRDTLERVSRVSGDRIKVEEARARDSPGNTNATVTVHAIIEVQTIEAARSLSSQLQSEPKQVFSNENGYDVQRFGPAVAAKATVMKGGIEQKTQQDGDGDDDGIDHSQDKNEYKVAIGMGVMIAVIAGIIIIALPPALGCCSRPQDMSGAQSAAEQGEGHAEERKSAPMGPEGYLLVQLSGRGGGRGGDAKDDDHADHDVSVDSHMLGDEAIDAEEGGGLGHKVKPSSSKDHAAHKRVRFAEDGEESRLIND</sequence>
<feature type="transmembrane region" description="Helical" evidence="2">
    <location>
        <begin position="134"/>
        <end position="157"/>
    </location>
</feature>
<keyword evidence="2" id="KW-0812">Transmembrane</keyword>
<proteinExistence type="predicted"/>
<feature type="compositionally biased region" description="Basic and acidic residues" evidence="1">
    <location>
        <begin position="176"/>
        <end position="185"/>
    </location>
</feature>
<evidence type="ECO:0000313" key="3">
    <source>
        <dbReference type="EMBL" id="CAE0656050.1"/>
    </source>
</evidence>
<gene>
    <name evidence="3" type="ORF">LGLO00237_LOCUS7909</name>
</gene>
<keyword evidence="2" id="KW-0472">Membrane</keyword>
<protein>
    <submittedName>
        <fullName evidence="3">Uncharacterized protein</fullName>
    </submittedName>
</protein>
<feature type="region of interest" description="Disordered" evidence="1">
    <location>
        <begin position="162"/>
        <end position="271"/>
    </location>
</feature>
<accession>A0A7S3YM76</accession>
<organism evidence="3">
    <name type="scientific">Lotharella globosa</name>
    <dbReference type="NCBI Taxonomy" id="91324"/>
    <lineage>
        <taxon>Eukaryota</taxon>
        <taxon>Sar</taxon>
        <taxon>Rhizaria</taxon>
        <taxon>Cercozoa</taxon>
        <taxon>Chlorarachniophyceae</taxon>
        <taxon>Lotharella</taxon>
    </lineage>
</organism>
<dbReference type="EMBL" id="HBIV01010556">
    <property type="protein sequence ID" value="CAE0656050.1"/>
    <property type="molecule type" value="Transcribed_RNA"/>
</dbReference>
<reference evidence="3" key="1">
    <citation type="submission" date="2021-01" db="EMBL/GenBank/DDBJ databases">
        <authorList>
            <person name="Corre E."/>
            <person name="Pelletier E."/>
            <person name="Niang G."/>
            <person name="Scheremetjew M."/>
            <person name="Finn R."/>
            <person name="Kale V."/>
            <person name="Holt S."/>
            <person name="Cochrane G."/>
            <person name="Meng A."/>
            <person name="Brown T."/>
            <person name="Cohen L."/>
        </authorList>
    </citation>
    <scope>NUCLEOTIDE SEQUENCE</scope>
    <source>
        <strain evidence="3">CCCM811</strain>
    </source>
</reference>
<keyword evidence="2" id="KW-1133">Transmembrane helix</keyword>
<name>A0A7S3YM76_9EUKA</name>
<dbReference type="AlphaFoldDB" id="A0A7S3YM76"/>
<feature type="compositionally biased region" description="Basic and acidic residues" evidence="1">
    <location>
        <begin position="207"/>
        <end position="227"/>
    </location>
</feature>
<feature type="compositionally biased region" description="Basic and acidic residues" evidence="1">
    <location>
        <begin position="258"/>
        <end position="271"/>
    </location>
</feature>